<protein>
    <recommendedName>
        <fullName evidence="10">Protein TonB</fullName>
    </recommendedName>
</protein>
<dbReference type="OrthoDB" id="1628901at2"/>
<keyword evidence="9" id="KW-0472">Membrane</keyword>
<evidence type="ECO:0000313" key="13">
    <source>
        <dbReference type="EMBL" id="SFX17901.1"/>
    </source>
</evidence>
<dbReference type="GO" id="GO:0005886">
    <property type="term" value="C:plasma membrane"/>
    <property type="evidence" value="ECO:0007669"/>
    <property type="project" value="UniProtKB-SubCell"/>
</dbReference>
<evidence type="ECO:0000256" key="4">
    <source>
        <dbReference type="ARBA" id="ARBA00022475"/>
    </source>
</evidence>
<dbReference type="GO" id="GO:0055085">
    <property type="term" value="P:transmembrane transport"/>
    <property type="evidence" value="ECO:0007669"/>
    <property type="project" value="InterPro"/>
</dbReference>
<dbReference type="InterPro" id="IPR006260">
    <property type="entry name" value="TonB/TolA_C"/>
</dbReference>
<dbReference type="EMBL" id="FPJW01000002">
    <property type="protein sequence ID" value="SFX17901.1"/>
    <property type="molecule type" value="Genomic_DNA"/>
</dbReference>
<dbReference type="GO" id="GO:0015031">
    <property type="term" value="P:protein transport"/>
    <property type="evidence" value="ECO:0007669"/>
    <property type="project" value="UniProtKB-UniRule"/>
</dbReference>
<evidence type="ECO:0000256" key="10">
    <source>
        <dbReference type="RuleBase" id="RU362123"/>
    </source>
</evidence>
<keyword evidence="8" id="KW-1133">Transmembrane helix</keyword>
<dbReference type="AlphaFoldDB" id="A0A1K1V013"/>
<feature type="compositionally biased region" description="Pro residues" evidence="11">
    <location>
        <begin position="61"/>
        <end position="71"/>
    </location>
</feature>
<dbReference type="GO" id="GO:0030288">
    <property type="term" value="C:outer membrane-bounded periplasmic space"/>
    <property type="evidence" value="ECO:0007669"/>
    <property type="project" value="InterPro"/>
</dbReference>
<evidence type="ECO:0000256" key="3">
    <source>
        <dbReference type="ARBA" id="ARBA00022448"/>
    </source>
</evidence>
<dbReference type="InterPro" id="IPR051045">
    <property type="entry name" value="TonB-dependent_transducer"/>
</dbReference>
<evidence type="ECO:0000256" key="6">
    <source>
        <dbReference type="ARBA" id="ARBA00022692"/>
    </source>
</evidence>
<feature type="domain" description="TonB C-terminal" evidence="12">
    <location>
        <begin position="119"/>
        <end position="213"/>
    </location>
</feature>
<evidence type="ECO:0000256" key="8">
    <source>
        <dbReference type="ARBA" id="ARBA00022989"/>
    </source>
</evidence>
<dbReference type="RefSeq" id="WP_143142753.1">
    <property type="nucleotide sequence ID" value="NZ_FPJW01000002.1"/>
</dbReference>
<dbReference type="GO" id="GO:0015891">
    <property type="term" value="P:siderophore transport"/>
    <property type="evidence" value="ECO:0007669"/>
    <property type="project" value="InterPro"/>
</dbReference>
<feature type="region of interest" description="Disordered" evidence="11">
    <location>
        <begin position="55"/>
        <end position="78"/>
    </location>
</feature>
<dbReference type="PRINTS" id="PR01374">
    <property type="entry name" value="TONBPROTEIN"/>
</dbReference>
<keyword evidence="4 10" id="KW-1003">Cell membrane</keyword>
<dbReference type="GO" id="GO:0031992">
    <property type="term" value="F:energy transducer activity"/>
    <property type="evidence" value="ECO:0007669"/>
    <property type="project" value="InterPro"/>
</dbReference>
<evidence type="ECO:0000259" key="12">
    <source>
        <dbReference type="PROSITE" id="PS52015"/>
    </source>
</evidence>
<dbReference type="NCBIfam" id="TIGR01352">
    <property type="entry name" value="tonB_Cterm"/>
    <property type="match status" value="1"/>
</dbReference>
<dbReference type="Gene3D" id="3.30.2420.10">
    <property type="entry name" value="TonB"/>
    <property type="match status" value="1"/>
</dbReference>
<proteinExistence type="inferred from homology"/>
<accession>A0A1K1V013</accession>
<comment type="subcellular location">
    <subcellularLocation>
        <location evidence="1 10">Cell inner membrane</location>
        <topology evidence="1 10">Single-pass membrane protein</topology>
        <orientation evidence="1 10">Periplasmic side</orientation>
    </subcellularLocation>
</comment>
<organism evidence="13 14">
    <name type="scientific">Marinospirillum alkaliphilum DSM 21637</name>
    <dbReference type="NCBI Taxonomy" id="1122209"/>
    <lineage>
        <taxon>Bacteria</taxon>
        <taxon>Pseudomonadati</taxon>
        <taxon>Pseudomonadota</taxon>
        <taxon>Gammaproteobacteria</taxon>
        <taxon>Oceanospirillales</taxon>
        <taxon>Oceanospirillaceae</taxon>
        <taxon>Marinospirillum</taxon>
    </lineage>
</organism>
<gene>
    <name evidence="13" type="ORF">SAMN02745752_00675</name>
</gene>
<dbReference type="PROSITE" id="PS52015">
    <property type="entry name" value="TONB_CTD"/>
    <property type="match status" value="1"/>
</dbReference>
<evidence type="ECO:0000256" key="5">
    <source>
        <dbReference type="ARBA" id="ARBA00022519"/>
    </source>
</evidence>
<reference evidence="13 14" key="1">
    <citation type="submission" date="2016-11" db="EMBL/GenBank/DDBJ databases">
        <authorList>
            <person name="Jaros S."/>
            <person name="Januszkiewicz K."/>
            <person name="Wedrychowicz H."/>
        </authorList>
    </citation>
    <scope>NUCLEOTIDE SEQUENCE [LARGE SCALE GENOMIC DNA]</scope>
    <source>
        <strain evidence="13 14">DSM 21637</strain>
    </source>
</reference>
<evidence type="ECO:0000256" key="9">
    <source>
        <dbReference type="ARBA" id="ARBA00023136"/>
    </source>
</evidence>
<keyword evidence="10" id="KW-0735">Signal-anchor</keyword>
<dbReference type="Pfam" id="PF03544">
    <property type="entry name" value="TonB_C"/>
    <property type="match status" value="1"/>
</dbReference>
<dbReference type="SUPFAM" id="SSF74653">
    <property type="entry name" value="TolA/TonB C-terminal domain"/>
    <property type="match status" value="1"/>
</dbReference>
<comment type="similarity">
    <text evidence="2 10">Belongs to the TonB family.</text>
</comment>
<keyword evidence="7 10" id="KW-0653">Protein transport</keyword>
<keyword evidence="3 10" id="KW-0813">Transport</keyword>
<dbReference type="Proteomes" id="UP000182350">
    <property type="component" value="Unassembled WGS sequence"/>
</dbReference>
<evidence type="ECO:0000256" key="11">
    <source>
        <dbReference type="SAM" id="MobiDB-lite"/>
    </source>
</evidence>
<evidence type="ECO:0000256" key="2">
    <source>
        <dbReference type="ARBA" id="ARBA00006555"/>
    </source>
</evidence>
<dbReference type="InterPro" id="IPR037682">
    <property type="entry name" value="TonB_C"/>
</dbReference>
<keyword evidence="6" id="KW-0812">Transmembrane</keyword>
<dbReference type="InterPro" id="IPR003538">
    <property type="entry name" value="TonB"/>
</dbReference>
<name>A0A1K1V013_9GAMM</name>
<evidence type="ECO:0000313" key="14">
    <source>
        <dbReference type="Proteomes" id="UP000182350"/>
    </source>
</evidence>
<dbReference type="STRING" id="1122209.SAMN02745752_00675"/>
<sequence length="213" mass="23188">MMLERARNLMLMPLAAGLSISLFAGLGWIIQSPVGGSAEAPQRFAMNWVQLTPEPDLEVLRPPPPPPPPEAPSVMPEMASTSSAAATSAAIPSRLDMNLPALDMGMADPGLPSLQGLGGMGQSEMPVYRENPQYPRQALVHRLEGWVELSFEVDARGQVIPDSIEVIAAEPEQVFDRAARRALARWRFAAHEMNAGGSRRLQQRLEFRLEGEG</sequence>
<keyword evidence="14" id="KW-1185">Reference proteome</keyword>
<comment type="function">
    <text evidence="10">Interacts with outer membrane receptor proteins that carry out high-affinity binding and energy dependent uptake into the periplasmic space of specific substrates. It could act to transduce energy from the cytoplasmic membrane to specific energy-requiring processes in the outer membrane, resulting in the release into the periplasm of ligands bound by these outer membrane proteins.</text>
</comment>
<keyword evidence="5 10" id="KW-0997">Cell inner membrane</keyword>
<evidence type="ECO:0000256" key="1">
    <source>
        <dbReference type="ARBA" id="ARBA00004383"/>
    </source>
</evidence>
<evidence type="ECO:0000256" key="7">
    <source>
        <dbReference type="ARBA" id="ARBA00022927"/>
    </source>
</evidence>
<dbReference type="PANTHER" id="PTHR33446">
    <property type="entry name" value="PROTEIN TONB-RELATED"/>
    <property type="match status" value="1"/>
</dbReference>